<dbReference type="Proteomes" id="UP000814033">
    <property type="component" value="Unassembled WGS sequence"/>
</dbReference>
<reference evidence="1" key="1">
    <citation type="submission" date="2021-02" db="EMBL/GenBank/DDBJ databases">
        <authorList>
            <consortium name="DOE Joint Genome Institute"/>
            <person name="Ahrendt S."/>
            <person name="Looney B.P."/>
            <person name="Miyauchi S."/>
            <person name="Morin E."/>
            <person name="Drula E."/>
            <person name="Courty P.E."/>
            <person name="Chicoki N."/>
            <person name="Fauchery L."/>
            <person name="Kohler A."/>
            <person name="Kuo A."/>
            <person name="Labutti K."/>
            <person name="Pangilinan J."/>
            <person name="Lipzen A."/>
            <person name="Riley R."/>
            <person name="Andreopoulos W."/>
            <person name="He G."/>
            <person name="Johnson J."/>
            <person name="Barry K.W."/>
            <person name="Grigoriev I.V."/>
            <person name="Nagy L."/>
            <person name="Hibbett D."/>
            <person name="Henrissat B."/>
            <person name="Matheny P.B."/>
            <person name="Labbe J."/>
            <person name="Martin F."/>
        </authorList>
    </citation>
    <scope>NUCLEOTIDE SEQUENCE</scope>
    <source>
        <strain evidence="1">FP105234-sp</strain>
    </source>
</reference>
<proteinExistence type="predicted"/>
<sequence>MLDTPPIQPGHRLYAACLVLTQVYTCSCLSRCQDYRNSNGPCATHSIRDAPLPAASPGTPLRLSSASPASQLNIYARRPTSRLPAPAAPSADNAVCQARRARTEALDGLRWRVLSMCFAAGRAATRQVARRRSEIHLSDVQSARNRHAQLIAYRPGYFPTFIRESERLSWIRRGPDRAN</sequence>
<evidence type="ECO:0000313" key="1">
    <source>
        <dbReference type="EMBL" id="KAI0038589.1"/>
    </source>
</evidence>
<comment type="caution">
    <text evidence="1">The sequence shown here is derived from an EMBL/GenBank/DDBJ whole genome shotgun (WGS) entry which is preliminary data.</text>
</comment>
<dbReference type="EMBL" id="MU276458">
    <property type="protein sequence ID" value="KAI0038589.1"/>
    <property type="molecule type" value="Genomic_DNA"/>
</dbReference>
<protein>
    <submittedName>
        <fullName evidence="1">Uncharacterized protein</fullName>
    </submittedName>
</protein>
<keyword evidence="2" id="KW-1185">Reference proteome</keyword>
<evidence type="ECO:0000313" key="2">
    <source>
        <dbReference type="Proteomes" id="UP000814033"/>
    </source>
</evidence>
<name>A0ACB8R395_9AGAM</name>
<gene>
    <name evidence="1" type="ORF">FA95DRAFT_1200944</name>
</gene>
<accession>A0ACB8R395</accession>
<organism evidence="1 2">
    <name type="scientific">Auriscalpium vulgare</name>
    <dbReference type="NCBI Taxonomy" id="40419"/>
    <lineage>
        <taxon>Eukaryota</taxon>
        <taxon>Fungi</taxon>
        <taxon>Dikarya</taxon>
        <taxon>Basidiomycota</taxon>
        <taxon>Agaricomycotina</taxon>
        <taxon>Agaricomycetes</taxon>
        <taxon>Russulales</taxon>
        <taxon>Auriscalpiaceae</taxon>
        <taxon>Auriscalpium</taxon>
    </lineage>
</organism>
<reference evidence="1" key="2">
    <citation type="journal article" date="2022" name="New Phytol.">
        <title>Evolutionary transition to the ectomycorrhizal habit in the genomes of a hyperdiverse lineage of mushroom-forming fungi.</title>
        <authorList>
            <person name="Looney B."/>
            <person name="Miyauchi S."/>
            <person name="Morin E."/>
            <person name="Drula E."/>
            <person name="Courty P.E."/>
            <person name="Kohler A."/>
            <person name="Kuo A."/>
            <person name="LaButti K."/>
            <person name="Pangilinan J."/>
            <person name="Lipzen A."/>
            <person name="Riley R."/>
            <person name="Andreopoulos W."/>
            <person name="He G."/>
            <person name="Johnson J."/>
            <person name="Nolan M."/>
            <person name="Tritt A."/>
            <person name="Barry K.W."/>
            <person name="Grigoriev I.V."/>
            <person name="Nagy L.G."/>
            <person name="Hibbett D."/>
            <person name="Henrissat B."/>
            <person name="Matheny P.B."/>
            <person name="Labbe J."/>
            <person name="Martin F.M."/>
        </authorList>
    </citation>
    <scope>NUCLEOTIDE SEQUENCE</scope>
    <source>
        <strain evidence="1">FP105234-sp</strain>
    </source>
</reference>